<dbReference type="PANTHER" id="PTHR36847:SF1">
    <property type="entry name" value="AMIDOLIGASE ENZYME"/>
    <property type="match status" value="1"/>
</dbReference>
<name>A0ABR3GK18_9PEZI</name>
<dbReference type="Pfam" id="PF12224">
    <property type="entry name" value="Amidoligase_2"/>
    <property type="match status" value="1"/>
</dbReference>
<evidence type="ECO:0008006" key="3">
    <source>
        <dbReference type="Google" id="ProtNLM"/>
    </source>
</evidence>
<dbReference type="InterPro" id="IPR022025">
    <property type="entry name" value="Amidoligase_2"/>
</dbReference>
<evidence type="ECO:0000313" key="1">
    <source>
        <dbReference type="EMBL" id="KAL0636279.1"/>
    </source>
</evidence>
<accession>A0ABR3GK18</accession>
<reference evidence="1 2" key="1">
    <citation type="submission" date="2024-02" db="EMBL/GenBank/DDBJ databases">
        <title>Discinaceae phylogenomics.</title>
        <authorList>
            <person name="Dirks A.C."/>
            <person name="James T.Y."/>
        </authorList>
    </citation>
    <scope>NUCLEOTIDE SEQUENCE [LARGE SCALE GENOMIC DNA]</scope>
    <source>
        <strain evidence="1 2">ACD0624</strain>
    </source>
</reference>
<protein>
    <recommendedName>
        <fullName evidence="3">Amidoligase enzyme</fullName>
    </recommendedName>
</protein>
<organism evidence="1 2">
    <name type="scientific">Discina gigas</name>
    <dbReference type="NCBI Taxonomy" id="1032678"/>
    <lineage>
        <taxon>Eukaryota</taxon>
        <taxon>Fungi</taxon>
        <taxon>Dikarya</taxon>
        <taxon>Ascomycota</taxon>
        <taxon>Pezizomycotina</taxon>
        <taxon>Pezizomycetes</taxon>
        <taxon>Pezizales</taxon>
        <taxon>Discinaceae</taxon>
        <taxon>Discina</taxon>
    </lineage>
</organism>
<keyword evidence="2" id="KW-1185">Reference proteome</keyword>
<dbReference type="EMBL" id="JBBBZM010000053">
    <property type="protein sequence ID" value="KAL0636279.1"/>
    <property type="molecule type" value="Genomic_DNA"/>
</dbReference>
<proteinExistence type="predicted"/>
<evidence type="ECO:0000313" key="2">
    <source>
        <dbReference type="Proteomes" id="UP001447188"/>
    </source>
</evidence>
<sequence>MSVSEQAVTIGVELEFLIRGLPKTYPRSGHFKLATDALTPLATRLRVQVLDMVNEQMNQLLPREVISEGFQVKRDMSIKRNSEVPPQRSMEIATPILRNERWKTAIPEMIQILSSTFSLDFNYSTGLHVHIGIGREYTLRDLKRIASAVVIFEEAMDSYHPRHRCHNGNDSDISYISSNRESFMLHHLSDTQMLRSIEEAQDIEQLLGVINSPFGTSTLPYSRHYRYNLTSIRRFQTIEFRQAAATDDSDHIVEWIGMIIKFITTAISTPEREFRIWARDGIPDDQVYRRFGVPIPEE</sequence>
<gene>
    <name evidence="1" type="ORF">Q9L58_004736</name>
</gene>
<dbReference type="Proteomes" id="UP001447188">
    <property type="component" value="Unassembled WGS sequence"/>
</dbReference>
<dbReference type="PANTHER" id="PTHR36847">
    <property type="entry name" value="AMIDOLIGASE ENZYME"/>
    <property type="match status" value="1"/>
</dbReference>
<comment type="caution">
    <text evidence="1">The sequence shown here is derived from an EMBL/GenBank/DDBJ whole genome shotgun (WGS) entry which is preliminary data.</text>
</comment>